<evidence type="ECO:0000313" key="1">
    <source>
        <dbReference type="EMBL" id="CAG8836977.1"/>
    </source>
</evidence>
<feature type="non-terminal residue" evidence="1">
    <location>
        <position position="1"/>
    </location>
</feature>
<reference evidence="1" key="1">
    <citation type="submission" date="2021-06" db="EMBL/GenBank/DDBJ databases">
        <authorList>
            <person name="Kallberg Y."/>
            <person name="Tangrot J."/>
            <person name="Rosling A."/>
        </authorList>
    </citation>
    <scope>NUCLEOTIDE SEQUENCE</scope>
    <source>
        <strain evidence="1">FL966</strain>
    </source>
</reference>
<feature type="non-terminal residue" evidence="1">
    <location>
        <position position="167"/>
    </location>
</feature>
<protein>
    <submittedName>
        <fullName evidence="1">12062_t:CDS:1</fullName>
    </submittedName>
</protein>
<name>A0A9N9PIX5_9GLOM</name>
<evidence type="ECO:0000313" key="2">
    <source>
        <dbReference type="Proteomes" id="UP000789759"/>
    </source>
</evidence>
<dbReference type="EMBL" id="CAJVQA010080072">
    <property type="protein sequence ID" value="CAG8836977.1"/>
    <property type="molecule type" value="Genomic_DNA"/>
</dbReference>
<proteinExistence type="predicted"/>
<organism evidence="1 2">
    <name type="scientific">Cetraspora pellucida</name>
    <dbReference type="NCBI Taxonomy" id="1433469"/>
    <lineage>
        <taxon>Eukaryota</taxon>
        <taxon>Fungi</taxon>
        <taxon>Fungi incertae sedis</taxon>
        <taxon>Mucoromycota</taxon>
        <taxon>Glomeromycotina</taxon>
        <taxon>Glomeromycetes</taxon>
        <taxon>Diversisporales</taxon>
        <taxon>Gigasporaceae</taxon>
        <taxon>Cetraspora</taxon>
    </lineage>
</organism>
<accession>A0A9N9PIX5</accession>
<sequence length="167" mass="19423">VKTKDEAIKQEKIAEKRRMTAIRNRRQISLSGTKVTRQTTTETLVKKFITYRKKDGGFKITDELAQHLGFLNRESLEIAIRTHFVSDNLAKLPSEILVAAVAIWYFRLLGVDHRQHWSTECDSLHKWISLQINNPQIERELLGSAKEFVITRYNIDDEVVELDAPYQ</sequence>
<dbReference type="AlphaFoldDB" id="A0A9N9PIX5"/>
<dbReference type="Proteomes" id="UP000789759">
    <property type="component" value="Unassembled WGS sequence"/>
</dbReference>
<dbReference type="OrthoDB" id="2479110at2759"/>
<keyword evidence="2" id="KW-1185">Reference proteome</keyword>
<gene>
    <name evidence="1" type="ORF">CPELLU_LOCUS21479</name>
</gene>
<comment type="caution">
    <text evidence="1">The sequence shown here is derived from an EMBL/GenBank/DDBJ whole genome shotgun (WGS) entry which is preliminary data.</text>
</comment>